<keyword evidence="1" id="KW-0175">Coiled coil</keyword>
<sequence length="1004" mass="113190">MASSSSASGSSSNEQQGEAPAYEIKGRTMSLEEWDLNIQSESPVDFDSLAANGCDIGMFYEKQGLGRYFNLLNGPTYQTLVRHFWVRASIYDREAAKIEEDEKVLLNPELKGKSRAEMGLETFSKTQIRSSIMGIRVWITEDTIAFVIRRPAEGEHEAGISKPKDSPWNAIVNRTLYNKVKDFAYADMNSKTKVMLKIQNENLLPKGGGNDQPSLEHKILLHFVLKGVEANIPRYIFRHMVHQLRESQLNNRTWVPYGRLLSEIFHQGGIIEMLKEAQIFTDEQLGTVRGKIINGDTLKAMHLIKAKDVKKSPTDLKPSDAKSDLIPDFPPICKQDPLEVQRAYIMDHYKTYNQKISLKDVPDQMYGGELPVAKSRKSKKKQITKEEYLAENATEVGAQKHKKAKKVKSAMSTIQEEEDSDDIPLIRKRTRSDQETAEQPASEQAGSEQAASDQAASEKPPSPKNKREAALQTIKRKRSNLTRNLKTAEGRRAQMLEELEENWDEDSSPKKAKRTATSEPIVMPSFEMTEEMEQYTREVAASRIAEKKRMKILYEQEMDERLKAAGYVPTPDIAALASELETVKYGATLLSQALKNKQASGATSSEPSSEAPEAVHPEAQSSGNPSNAPTNTQIPSLPSSPSSSSTESDDQPLSQHIDKLLKTKPTKLTDLGTLDWEQTQIEFSKNRIKLCEKFNLPPTHPLYPDNPEPVSVQQPQPNPEPTTNTPHNSTTQKASEVASDATTSETPQHQETSTLHNLEKHLGGEMQPTPTKASKTVPEKTVLETQTETQTIPEQTVQEQTASEQVTPDQTTSDQHIPSDQTTEQQQQPDSPTIIDLTSDQPTTSNTTQTEPSPIPDHILESEYIEEQLISLSDEIQALILRRTVPVPPIHYYDQWMDLQKSFNDLLSQLRTKCVSSHYVMLRKLLDDMHEAAKEKELNFVPLLDITPFYPEAEYITRAARIYAGHKRKLREKEELLQKKDELLQKKDEQIRLLLEQLKKQAQP</sequence>
<feature type="region of interest" description="Disordered" evidence="2">
    <location>
        <begin position="396"/>
        <end position="526"/>
    </location>
</feature>
<dbReference type="EMBL" id="PSQE01000008">
    <property type="protein sequence ID" value="RHN40788.1"/>
    <property type="molecule type" value="Genomic_DNA"/>
</dbReference>
<feature type="region of interest" description="Disordered" evidence="2">
    <location>
        <begin position="696"/>
        <end position="755"/>
    </location>
</feature>
<feature type="compositionally biased region" description="Polar residues" evidence="2">
    <location>
        <begin position="740"/>
        <end position="755"/>
    </location>
</feature>
<feature type="compositionally biased region" description="Low complexity" evidence="2">
    <location>
        <begin position="635"/>
        <end position="654"/>
    </location>
</feature>
<protein>
    <submittedName>
        <fullName evidence="3">Uncharacterized protein</fullName>
    </submittedName>
</protein>
<proteinExistence type="predicted"/>
<feature type="compositionally biased region" description="Polar residues" evidence="2">
    <location>
        <begin position="802"/>
        <end position="852"/>
    </location>
</feature>
<dbReference type="PANTHER" id="PTHR10792:SF8">
    <property type="entry name" value="RIBOSOME BIOGENESIS PROTEIN RLP24-RELATED"/>
    <property type="match status" value="1"/>
</dbReference>
<dbReference type="AlphaFoldDB" id="A0A396GK65"/>
<feature type="compositionally biased region" description="Low complexity" evidence="2">
    <location>
        <begin position="721"/>
        <end position="732"/>
    </location>
</feature>
<organism evidence="3">
    <name type="scientific">Medicago truncatula</name>
    <name type="common">Barrel medic</name>
    <name type="synonym">Medicago tribuloides</name>
    <dbReference type="NCBI Taxonomy" id="3880"/>
    <lineage>
        <taxon>Eukaryota</taxon>
        <taxon>Viridiplantae</taxon>
        <taxon>Streptophyta</taxon>
        <taxon>Embryophyta</taxon>
        <taxon>Tracheophyta</taxon>
        <taxon>Spermatophyta</taxon>
        <taxon>Magnoliopsida</taxon>
        <taxon>eudicotyledons</taxon>
        <taxon>Gunneridae</taxon>
        <taxon>Pentapetalae</taxon>
        <taxon>rosids</taxon>
        <taxon>fabids</taxon>
        <taxon>Fabales</taxon>
        <taxon>Fabaceae</taxon>
        <taxon>Papilionoideae</taxon>
        <taxon>50 kb inversion clade</taxon>
        <taxon>NPAAA clade</taxon>
        <taxon>Hologalegina</taxon>
        <taxon>IRL clade</taxon>
        <taxon>Trifolieae</taxon>
        <taxon>Medicago</taxon>
    </lineage>
</organism>
<gene>
    <name evidence="3" type="ORF">MtrunA17_Chr8g0358671</name>
</gene>
<dbReference type="InterPro" id="IPR056366">
    <property type="entry name" value="Ribosomal_eL24"/>
</dbReference>
<dbReference type="PANTHER" id="PTHR10792">
    <property type="entry name" value="60S RIBOSOMAL PROTEIN L24"/>
    <property type="match status" value="1"/>
</dbReference>
<feature type="compositionally biased region" description="Low complexity" evidence="2">
    <location>
        <begin position="785"/>
        <end position="801"/>
    </location>
</feature>
<feature type="compositionally biased region" description="Low complexity" evidence="2">
    <location>
        <begin position="599"/>
        <end position="619"/>
    </location>
</feature>
<feature type="compositionally biased region" description="Acidic residues" evidence="2">
    <location>
        <begin position="497"/>
        <end position="506"/>
    </location>
</feature>
<comment type="caution">
    <text evidence="3">The sequence shown here is derived from an EMBL/GenBank/DDBJ whole genome shotgun (WGS) entry which is preliminary data.</text>
</comment>
<dbReference type="Proteomes" id="UP000265566">
    <property type="component" value="Chromosome 8"/>
</dbReference>
<evidence type="ECO:0000313" key="3">
    <source>
        <dbReference type="EMBL" id="RHN40788.1"/>
    </source>
</evidence>
<name>A0A396GK65_MEDTR</name>
<evidence type="ECO:0000256" key="1">
    <source>
        <dbReference type="SAM" id="Coils"/>
    </source>
</evidence>
<feature type="coiled-coil region" evidence="1">
    <location>
        <begin position="966"/>
        <end position="997"/>
    </location>
</feature>
<dbReference type="Gramene" id="rna46998">
    <property type="protein sequence ID" value="RHN40788.1"/>
    <property type="gene ID" value="gene46998"/>
</dbReference>
<dbReference type="GO" id="GO:0003735">
    <property type="term" value="F:structural constituent of ribosome"/>
    <property type="evidence" value="ECO:0007669"/>
    <property type="project" value="InterPro"/>
</dbReference>
<feature type="region of interest" description="Disordered" evidence="2">
    <location>
        <begin position="785"/>
        <end position="856"/>
    </location>
</feature>
<feature type="region of interest" description="Disordered" evidence="2">
    <location>
        <begin position="598"/>
        <end position="654"/>
    </location>
</feature>
<feature type="compositionally biased region" description="Basic and acidic residues" evidence="2">
    <location>
        <begin position="486"/>
        <end position="495"/>
    </location>
</feature>
<evidence type="ECO:0000256" key="2">
    <source>
        <dbReference type="SAM" id="MobiDB-lite"/>
    </source>
</evidence>
<reference evidence="3" key="1">
    <citation type="journal article" date="2018" name="Nat. Plants">
        <title>Whole-genome landscape of Medicago truncatula symbiotic genes.</title>
        <authorList>
            <person name="Pecrix Y."/>
            <person name="Gamas P."/>
            <person name="Carrere S."/>
        </authorList>
    </citation>
    <scope>NUCLEOTIDE SEQUENCE</scope>
    <source>
        <tissue evidence="3">Leaves</tissue>
    </source>
</reference>
<feature type="compositionally biased region" description="Low complexity" evidence="2">
    <location>
        <begin position="1"/>
        <end position="12"/>
    </location>
</feature>
<feature type="compositionally biased region" description="Basic residues" evidence="2">
    <location>
        <begin position="399"/>
        <end position="408"/>
    </location>
</feature>
<feature type="region of interest" description="Disordered" evidence="2">
    <location>
        <begin position="1"/>
        <end position="21"/>
    </location>
</feature>
<accession>A0A396GK65</accession>
<feature type="compositionally biased region" description="Polar residues" evidence="2">
    <location>
        <begin position="620"/>
        <end position="634"/>
    </location>
</feature>
<feature type="compositionally biased region" description="Low complexity" evidence="2">
    <location>
        <begin position="437"/>
        <end position="458"/>
    </location>
</feature>
<feature type="compositionally biased region" description="Pro residues" evidence="2">
    <location>
        <begin position="698"/>
        <end position="707"/>
    </location>
</feature>